<keyword evidence="3 6" id="KW-0413">Isomerase</keyword>
<dbReference type="OrthoDB" id="10252009at2759"/>
<comment type="catalytic activity">
    <reaction evidence="6">
        <text>uridine(38/39/40) in tRNA = pseudouridine(38/39/40) in tRNA</text>
        <dbReference type="Rhea" id="RHEA:22376"/>
        <dbReference type="Rhea" id="RHEA-COMP:10085"/>
        <dbReference type="Rhea" id="RHEA-COMP:10087"/>
        <dbReference type="ChEBI" id="CHEBI:65314"/>
        <dbReference type="ChEBI" id="CHEBI:65315"/>
        <dbReference type="EC" id="5.4.99.12"/>
    </reaction>
</comment>
<dbReference type="EC" id="5.4.99.12" evidence="6"/>
<name>A0A9P0H5Y6_NEZVI</name>
<dbReference type="AlphaFoldDB" id="A0A9P0H5Y6"/>
<dbReference type="Gene3D" id="3.30.70.580">
    <property type="entry name" value="Pseudouridine synthase I, catalytic domain, N-terminal subdomain"/>
    <property type="match status" value="1"/>
</dbReference>
<proteinExistence type="inferred from homology"/>
<gene>
    <name evidence="8" type="ORF">NEZAVI_LOCUS6216</name>
</gene>
<feature type="active site" description="Nucleophile" evidence="4">
    <location>
        <position position="62"/>
    </location>
</feature>
<accession>A0A9P0H5Y6</accession>
<evidence type="ECO:0000256" key="4">
    <source>
        <dbReference type="PIRSR" id="PIRSR001430-1"/>
    </source>
</evidence>
<dbReference type="InterPro" id="IPR001406">
    <property type="entry name" value="PsdUridine_synth_TruA"/>
</dbReference>
<evidence type="ECO:0000256" key="5">
    <source>
        <dbReference type="PIRSR" id="PIRSR001430-2"/>
    </source>
</evidence>
<dbReference type="Proteomes" id="UP001152798">
    <property type="component" value="Chromosome 3"/>
</dbReference>
<dbReference type="GO" id="GO:0031119">
    <property type="term" value="P:tRNA pseudouridine synthesis"/>
    <property type="evidence" value="ECO:0007669"/>
    <property type="project" value="TreeGrafter"/>
</dbReference>
<organism evidence="8 9">
    <name type="scientific">Nezara viridula</name>
    <name type="common">Southern green stink bug</name>
    <name type="synonym">Cimex viridulus</name>
    <dbReference type="NCBI Taxonomy" id="85310"/>
    <lineage>
        <taxon>Eukaryota</taxon>
        <taxon>Metazoa</taxon>
        <taxon>Ecdysozoa</taxon>
        <taxon>Arthropoda</taxon>
        <taxon>Hexapoda</taxon>
        <taxon>Insecta</taxon>
        <taxon>Pterygota</taxon>
        <taxon>Neoptera</taxon>
        <taxon>Paraneoptera</taxon>
        <taxon>Hemiptera</taxon>
        <taxon>Heteroptera</taxon>
        <taxon>Panheteroptera</taxon>
        <taxon>Pentatomomorpha</taxon>
        <taxon>Pentatomoidea</taxon>
        <taxon>Pentatomidae</taxon>
        <taxon>Pentatominae</taxon>
        <taxon>Nezara</taxon>
    </lineage>
</organism>
<evidence type="ECO:0000256" key="6">
    <source>
        <dbReference type="RuleBase" id="RU003792"/>
    </source>
</evidence>
<dbReference type="Gene3D" id="3.30.70.660">
    <property type="entry name" value="Pseudouridine synthase I, catalytic domain, C-terminal subdomain"/>
    <property type="match status" value="1"/>
</dbReference>
<evidence type="ECO:0000259" key="7">
    <source>
        <dbReference type="Pfam" id="PF01416"/>
    </source>
</evidence>
<keyword evidence="2 6" id="KW-0819">tRNA processing</keyword>
<protein>
    <recommendedName>
        <fullName evidence="6">tRNA pseudouridine synthase</fullName>
        <ecNumber evidence="6">5.4.99.12</ecNumber>
    </recommendedName>
</protein>
<dbReference type="InterPro" id="IPR020103">
    <property type="entry name" value="PsdUridine_synth_cat_dom_sf"/>
</dbReference>
<evidence type="ECO:0000313" key="8">
    <source>
        <dbReference type="EMBL" id="CAH1396075.1"/>
    </source>
</evidence>
<dbReference type="Pfam" id="PF01416">
    <property type="entry name" value="PseudoU_synth_1"/>
    <property type="match status" value="1"/>
</dbReference>
<dbReference type="SUPFAM" id="SSF55120">
    <property type="entry name" value="Pseudouridine synthase"/>
    <property type="match status" value="1"/>
</dbReference>
<evidence type="ECO:0000256" key="3">
    <source>
        <dbReference type="ARBA" id="ARBA00023235"/>
    </source>
</evidence>
<dbReference type="PANTHER" id="PTHR11142:SF0">
    <property type="entry name" value="TRNA PSEUDOURIDINE SYNTHASE-LIKE 1"/>
    <property type="match status" value="1"/>
</dbReference>
<feature type="domain" description="Pseudouridine synthase I TruA alpha/beta" evidence="7">
    <location>
        <begin position="174"/>
        <end position="290"/>
    </location>
</feature>
<dbReference type="InterPro" id="IPR020097">
    <property type="entry name" value="PsdUridine_synth_TruA_a/b_dom"/>
</dbReference>
<comment type="similarity">
    <text evidence="1 6">Belongs to the tRNA pseudouridine synthase TruA family.</text>
</comment>
<evidence type="ECO:0000256" key="1">
    <source>
        <dbReference type="ARBA" id="ARBA00009375"/>
    </source>
</evidence>
<reference evidence="8" key="1">
    <citation type="submission" date="2022-01" db="EMBL/GenBank/DDBJ databases">
        <authorList>
            <person name="King R."/>
        </authorList>
    </citation>
    <scope>NUCLEOTIDE SEQUENCE</scope>
</reference>
<evidence type="ECO:0000313" key="9">
    <source>
        <dbReference type="Proteomes" id="UP001152798"/>
    </source>
</evidence>
<dbReference type="InterPro" id="IPR020094">
    <property type="entry name" value="TruA/RsuA/RluB/E/F_N"/>
</dbReference>
<dbReference type="GO" id="GO:0003723">
    <property type="term" value="F:RNA binding"/>
    <property type="evidence" value="ECO:0007669"/>
    <property type="project" value="InterPro"/>
</dbReference>
<dbReference type="HAMAP" id="MF_00171">
    <property type="entry name" value="TruA"/>
    <property type="match status" value="1"/>
</dbReference>
<evidence type="ECO:0000256" key="2">
    <source>
        <dbReference type="ARBA" id="ARBA00022694"/>
    </source>
</evidence>
<dbReference type="PIRSF" id="PIRSF001430">
    <property type="entry name" value="tRNA_psdUrid_synth"/>
    <property type="match status" value="1"/>
</dbReference>
<dbReference type="PANTHER" id="PTHR11142">
    <property type="entry name" value="PSEUDOURIDYLATE SYNTHASE"/>
    <property type="match status" value="1"/>
</dbReference>
<dbReference type="InterPro" id="IPR020095">
    <property type="entry name" value="PsdUridine_synth_TruA_C"/>
</dbReference>
<feature type="binding site" evidence="5">
    <location>
        <position position="126"/>
    </location>
    <ligand>
        <name>substrate</name>
    </ligand>
</feature>
<sequence length="310" mass="35904">MNRYLIYFSYIGTRFKGVQKQYDKGVPLFKNETIQSLLESALLQLRKKPLNNPVVYPASRTDQGVHALCTAAHVDLEFYNGQKPIYHIIHAMNTFFRVENHDIRVLNVQVVPDTFSARYSAIRKTYAYRFAVVKPDVLPHVPYKSSVFPLPIIEKDRCYFIQNPRFDISLAKEAANLFVGYKDFRAFMGKSLNPEIVTQRNIEELSLIETSSLLPSAESKYYDFWQVTCRGKSFLYRQVRRTVGVLIAVAQKKISIAEVEAMFENPTKDSWNDKATVVPPYGLYLQQVEYREEDLLCDVESKKEIDIRSI</sequence>
<dbReference type="GO" id="GO:0160147">
    <property type="term" value="F:tRNA pseudouridine(38-40) synthase activity"/>
    <property type="evidence" value="ECO:0007669"/>
    <property type="project" value="UniProtKB-EC"/>
</dbReference>
<dbReference type="EMBL" id="OV725079">
    <property type="protein sequence ID" value="CAH1396075.1"/>
    <property type="molecule type" value="Genomic_DNA"/>
</dbReference>
<keyword evidence="9" id="KW-1185">Reference proteome</keyword>